<dbReference type="Proteomes" id="UP000824239">
    <property type="component" value="Unassembled WGS sequence"/>
</dbReference>
<proteinExistence type="predicted"/>
<gene>
    <name evidence="1" type="ORF">IAA53_08720</name>
</gene>
<sequence length="100" mass="11166">MQLFEVAKTGDSGAKILFRHAEDPLPRAAGLFSVSKNAQKRDRSLAEFRRQSGEIKLKLRFPVVCVSEIAPYATKGSTAFQRKPRPFGGAIPFVKKAWLF</sequence>
<accession>A0A9D1DIR5</accession>
<dbReference type="AlphaFoldDB" id="A0A9D1DIR5"/>
<evidence type="ECO:0000313" key="1">
    <source>
        <dbReference type="EMBL" id="HIR51345.1"/>
    </source>
</evidence>
<name>A0A9D1DIR5_9FIRM</name>
<evidence type="ECO:0000313" key="2">
    <source>
        <dbReference type="Proteomes" id="UP000824239"/>
    </source>
</evidence>
<protein>
    <submittedName>
        <fullName evidence="1">Uncharacterized protein</fullName>
    </submittedName>
</protein>
<dbReference type="EMBL" id="DVHE01000067">
    <property type="protein sequence ID" value="HIR51345.1"/>
    <property type="molecule type" value="Genomic_DNA"/>
</dbReference>
<reference evidence="1" key="1">
    <citation type="submission" date="2020-10" db="EMBL/GenBank/DDBJ databases">
        <authorList>
            <person name="Gilroy R."/>
        </authorList>
    </citation>
    <scope>NUCLEOTIDE SEQUENCE</scope>
    <source>
        <strain evidence="1">ChiBcec15-4380</strain>
    </source>
</reference>
<comment type="caution">
    <text evidence="1">The sequence shown here is derived from an EMBL/GenBank/DDBJ whole genome shotgun (WGS) entry which is preliminary data.</text>
</comment>
<organism evidence="1 2">
    <name type="scientific">Candidatus Avoscillospira avicola</name>
    <dbReference type="NCBI Taxonomy" id="2840706"/>
    <lineage>
        <taxon>Bacteria</taxon>
        <taxon>Bacillati</taxon>
        <taxon>Bacillota</taxon>
        <taxon>Clostridia</taxon>
        <taxon>Eubacteriales</taxon>
        <taxon>Oscillospiraceae</taxon>
        <taxon>Oscillospiraceae incertae sedis</taxon>
        <taxon>Candidatus Avoscillospira</taxon>
    </lineage>
</organism>
<reference evidence="1" key="2">
    <citation type="journal article" date="2021" name="PeerJ">
        <title>Extensive microbial diversity within the chicken gut microbiome revealed by metagenomics and culture.</title>
        <authorList>
            <person name="Gilroy R."/>
            <person name="Ravi A."/>
            <person name="Getino M."/>
            <person name="Pursley I."/>
            <person name="Horton D.L."/>
            <person name="Alikhan N.F."/>
            <person name="Baker D."/>
            <person name="Gharbi K."/>
            <person name="Hall N."/>
            <person name="Watson M."/>
            <person name="Adriaenssens E.M."/>
            <person name="Foster-Nyarko E."/>
            <person name="Jarju S."/>
            <person name="Secka A."/>
            <person name="Antonio M."/>
            <person name="Oren A."/>
            <person name="Chaudhuri R.R."/>
            <person name="La Ragione R."/>
            <person name="Hildebrand F."/>
            <person name="Pallen M.J."/>
        </authorList>
    </citation>
    <scope>NUCLEOTIDE SEQUENCE</scope>
    <source>
        <strain evidence="1">ChiBcec15-4380</strain>
    </source>
</reference>